<evidence type="ECO:0000313" key="1">
    <source>
        <dbReference type="EMBL" id="CAA9317009.1"/>
    </source>
</evidence>
<accession>A0A6J4KWJ1</accession>
<dbReference type="AlphaFoldDB" id="A0A6J4KWJ1"/>
<protein>
    <submittedName>
        <fullName evidence="1">Uncharacterized protein</fullName>
    </submittedName>
</protein>
<gene>
    <name evidence="1" type="ORF">AVDCRST_MAG24-137</name>
</gene>
<feature type="non-terminal residue" evidence="1">
    <location>
        <position position="29"/>
    </location>
</feature>
<sequence length="29" mass="3019">DVAGLLRAPLPDHVRDVLDHGVALSGRAV</sequence>
<feature type="non-terminal residue" evidence="1">
    <location>
        <position position="1"/>
    </location>
</feature>
<organism evidence="1">
    <name type="scientific">uncultured Nocardioidaceae bacterium</name>
    <dbReference type="NCBI Taxonomy" id="253824"/>
    <lineage>
        <taxon>Bacteria</taxon>
        <taxon>Bacillati</taxon>
        <taxon>Actinomycetota</taxon>
        <taxon>Actinomycetes</taxon>
        <taxon>Propionibacteriales</taxon>
        <taxon>Nocardioidaceae</taxon>
        <taxon>environmental samples</taxon>
    </lineage>
</organism>
<proteinExistence type="predicted"/>
<name>A0A6J4KWJ1_9ACTN</name>
<dbReference type="EMBL" id="CADCUF010000019">
    <property type="protein sequence ID" value="CAA9317009.1"/>
    <property type="molecule type" value="Genomic_DNA"/>
</dbReference>
<reference evidence="1" key="1">
    <citation type="submission" date="2020-02" db="EMBL/GenBank/DDBJ databases">
        <authorList>
            <person name="Meier V. D."/>
        </authorList>
    </citation>
    <scope>NUCLEOTIDE SEQUENCE</scope>
    <source>
        <strain evidence="1">AVDCRST_MAG24</strain>
    </source>
</reference>